<gene>
    <name evidence="3" type="ORF">A7979_05940</name>
</gene>
<evidence type="ECO:0000313" key="4">
    <source>
        <dbReference type="Proteomes" id="UP000192359"/>
    </source>
</evidence>
<feature type="domain" description="Glucose-6-phosphate dehydrogenase assembly protein OpcA C-terminal" evidence="2">
    <location>
        <begin position="166"/>
        <end position="296"/>
    </location>
</feature>
<evidence type="ECO:0000313" key="3">
    <source>
        <dbReference type="EMBL" id="ORC15735.1"/>
    </source>
</evidence>
<dbReference type="EMBL" id="LXWF01000042">
    <property type="protein sequence ID" value="ORC15735.1"/>
    <property type="molecule type" value="Genomic_DNA"/>
</dbReference>
<accession>A0A1Y1RMH7</accession>
<reference evidence="3 4" key="1">
    <citation type="submission" date="2016-05" db="EMBL/GenBank/DDBJ databases">
        <title>Draft genome sequence of a porcine commensal Rothia nasimurium.</title>
        <authorList>
            <person name="Gaiser R.A."/>
            <person name="Van Baarlen P."/>
            <person name="Wells J.M."/>
        </authorList>
    </citation>
    <scope>NUCLEOTIDE SEQUENCE [LARGE SCALE GENOMIC DNA]</scope>
    <source>
        <strain evidence="3 4">PT-32</strain>
    </source>
</reference>
<comment type="caution">
    <text evidence="3">The sequence shown here is derived from an EMBL/GenBank/DDBJ whole genome shotgun (WGS) entry which is preliminary data.</text>
</comment>
<proteinExistence type="predicted"/>
<dbReference type="Pfam" id="PF10128">
    <property type="entry name" value="OpcA_G6PD_assem"/>
    <property type="match status" value="1"/>
</dbReference>
<dbReference type="Pfam" id="PF20171">
    <property type="entry name" value="OpcA_G6PD_C"/>
    <property type="match status" value="1"/>
</dbReference>
<organism evidence="3 4">
    <name type="scientific">Rothia nasimurium</name>
    <dbReference type="NCBI Taxonomy" id="85336"/>
    <lineage>
        <taxon>Bacteria</taxon>
        <taxon>Bacillati</taxon>
        <taxon>Actinomycetota</taxon>
        <taxon>Actinomycetes</taxon>
        <taxon>Micrococcales</taxon>
        <taxon>Micrococcaceae</taxon>
        <taxon>Rothia</taxon>
    </lineage>
</organism>
<sequence>MIKKLKDTTVGEVAKELSRLRNEEGATTSSRVLTLVILAEKGHSKTAVEAALKASYEHPSRIIVHIDYGRDAGDRLDAHIYVGGDAGASELIILRGYGSAAIATESLISGLLLPDSPIVAWWPHSVPENPAEHSIGKIAQRRITDSARAYDPLGVLEKLATSYRDGDTDLAWIRLTLWRIQLAAVFDQIEPAPVTKVVVSGSSMSPSVVLLGAWLGDRLGAEVHLRTTRVQRGLYRVELVREDGSIVIHRPGRSIATVSSPGVPDQQLSLPARSLADCLAEELRRLDPDEVYGEVLQSVVTSGNIVVDINSDDTADEKADYTEVYDA</sequence>
<dbReference type="RefSeq" id="WP_083092862.1">
    <property type="nucleotide sequence ID" value="NZ_LXWF01000042.1"/>
</dbReference>
<dbReference type="PANTHER" id="PTHR38658:SF1">
    <property type="entry name" value="OXPP CYCLE PROTEIN OPCA-RELATED"/>
    <property type="match status" value="1"/>
</dbReference>
<evidence type="ECO:0000259" key="1">
    <source>
        <dbReference type="Pfam" id="PF10128"/>
    </source>
</evidence>
<keyword evidence="4" id="KW-1185">Reference proteome</keyword>
<evidence type="ECO:0000259" key="2">
    <source>
        <dbReference type="Pfam" id="PF20171"/>
    </source>
</evidence>
<dbReference type="OrthoDB" id="128564at2"/>
<feature type="domain" description="Glucose-6-phosphate dehydrogenase assembly protein OpcA N-terminal" evidence="1">
    <location>
        <begin position="53"/>
        <end position="160"/>
    </location>
</feature>
<dbReference type="PANTHER" id="PTHR38658">
    <property type="entry name" value="OXPP CYCLE PROTEIN OPCA-RELATED"/>
    <property type="match status" value="1"/>
</dbReference>
<dbReference type="InterPro" id="IPR004555">
    <property type="entry name" value="G6PDH_assembly_OpcA"/>
</dbReference>
<dbReference type="InterPro" id="IPR046802">
    <property type="entry name" value="OpcA_G6PD_C"/>
</dbReference>
<dbReference type="AlphaFoldDB" id="A0A1Y1RMH7"/>
<dbReference type="InterPro" id="IPR046801">
    <property type="entry name" value="OpcA_G6PD_N"/>
</dbReference>
<name>A0A1Y1RMH7_9MICC</name>
<dbReference type="Proteomes" id="UP000192359">
    <property type="component" value="Unassembled WGS sequence"/>
</dbReference>
<protein>
    <submittedName>
        <fullName evidence="3">OpcA protein</fullName>
    </submittedName>
</protein>